<dbReference type="EMBL" id="JFZZ01000073">
    <property type="protein sequence ID" value="KAK90502.1"/>
    <property type="molecule type" value="Genomic_DNA"/>
</dbReference>
<evidence type="ECO:0000256" key="15">
    <source>
        <dbReference type="RuleBase" id="RU003357"/>
    </source>
</evidence>
<feature type="signal peptide" evidence="16">
    <location>
        <begin position="1"/>
        <end position="21"/>
    </location>
</feature>
<sequence>MHPFRPLLRLALLLLPLPTLGQTSTLAPIVVTGTRNGTSVLDTPASVDVIDGATLRANALQVNLSENLSAVPGLQIPNRQNFAQDLQLSIRGFGARSTFGVRGVRIYVDGIPATMPDGQGQTSNIDISSADRVEVLRGPYSALYGNSSGGVVQVFTEDGARPPHVQTSMAAGSFNTLRYGVQASGASGTGASDLDYVVGINRFTSDGYRDHSGARKNLANAKLGLQLDDDSRLTLVLNRVDLKAQDPMGLTRQEFDDDPRAASPAAQRFNTRKTVLQTQGGLVYERQVDADNALRVMVYYGQRETWQYQSIPVAVQSPPAQSGGVIGLRRDYGGADVRWTSHMTLAGQPFTVVGGLAYDSLHEIRKGYENFTRGGATLGTKGALRRDETNEVYNLDPYLQTSWEFLPRWTLDTGLRYSSVDFDSRDHYIVAGNGDDSGDARYRRALPVATLRYALDDDSNVYVSFGKGFETPTMNEISYRPDGQPGLNFGLQPSVSTNLEAGIKRRFPTGLATAAVFHTRTENEIVSAGSIDGRSAFRNGGRTRRDGLELAWDGEFGSHWRTRLAYTYINARYRDDVAGTGIAAGNTIPGIARQALYAALAWAPPQGWQAGIEGRYLDKLYVDDANSDAAAGYVVAALSAGYIWKHGPWTWSTYARVDNLFDRRYAGSVIVNEGNGRYFEPAPGRNWSAGLTATYRF</sequence>
<comment type="caution">
    <text evidence="19">The sequence shown here is derived from an EMBL/GenBank/DDBJ whole genome shotgun (WGS) entry which is preliminary data.</text>
</comment>
<dbReference type="InterPro" id="IPR039426">
    <property type="entry name" value="TonB-dep_rcpt-like"/>
</dbReference>
<evidence type="ECO:0000256" key="13">
    <source>
        <dbReference type="ARBA" id="ARBA00023237"/>
    </source>
</evidence>
<comment type="subcellular location">
    <subcellularLocation>
        <location evidence="1 14">Cell outer membrane</location>
        <topology evidence="1 14">Multi-pass membrane protein</topology>
    </subcellularLocation>
</comment>
<evidence type="ECO:0000256" key="9">
    <source>
        <dbReference type="ARBA" id="ARBA00023065"/>
    </source>
</evidence>
<evidence type="ECO:0000256" key="16">
    <source>
        <dbReference type="SAM" id="SignalP"/>
    </source>
</evidence>
<dbReference type="Proteomes" id="UP000026682">
    <property type="component" value="Unassembled WGS sequence"/>
</dbReference>
<keyword evidence="3 14" id="KW-0813">Transport</keyword>
<gene>
    <name evidence="19" type="ORF">L497_1742</name>
</gene>
<evidence type="ECO:0000256" key="10">
    <source>
        <dbReference type="ARBA" id="ARBA00023077"/>
    </source>
</evidence>
<dbReference type="SUPFAM" id="SSF56935">
    <property type="entry name" value="Porins"/>
    <property type="match status" value="1"/>
</dbReference>
<keyword evidence="12 19" id="KW-0675">Receptor</keyword>
<keyword evidence="9" id="KW-0406">Ion transport</keyword>
<dbReference type="GO" id="GO:0009279">
    <property type="term" value="C:cell outer membrane"/>
    <property type="evidence" value="ECO:0007669"/>
    <property type="project" value="UniProtKB-SubCell"/>
</dbReference>
<dbReference type="InterPro" id="IPR036942">
    <property type="entry name" value="Beta-barrel_TonB_sf"/>
</dbReference>
<evidence type="ECO:0000256" key="12">
    <source>
        <dbReference type="ARBA" id="ARBA00023170"/>
    </source>
</evidence>
<evidence type="ECO:0000313" key="20">
    <source>
        <dbReference type="Proteomes" id="UP000026682"/>
    </source>
</evidence>
<dbReference type="PANTHER" id="PTHR32552">
    <property type="entry name" value="FERRICHROME IRON RECEPTOR-RELATED"/>
    <property type="match status" value="1"/>
</dbReference>
<dbReference type="PANTHER" id="PTHR32552:SF68">
    <property type="entry name" value="FERRICHROME OUTER MEMBRANE TRANSPORTER_PHAGE RECEPTOR"/>
    <property type="match status" value="1"/>
</dbReference>
<dbReference type="Gene3D" id="2.170.130.10">
    <property type="entry name" value="TonB-dependent receptor, plug domain"/>
    <property type="match status" value="1"/>
</dbReference>
<dbReference type="Gene3D" id="2.40.170.20">
    <property type="entry name" value="TonB-dependent receptor, beta-barrel domain"/>
    <property type="match status" value="1"/>
</dbReference>
<keyword evidence="8" id="KW-0408">Iron</keyword>
<dbReference type="Pfam" id="PF00593">
    <property type="entry name" value="TonB_dep_Rec_b-barrel"/>
    <property type="match status" value="1"/>
</dbReference>
<keyword evidence="5" id="KW-0410">Iron transport</keyword>
<dbReference type="AlphaFoldDB" id="A0A158M504"/>
<dbReference type="InterPro" id="IPR037066">
    <property type="entry name" value="Plug_dom_sf"/>
</dbReference>
<evidence type="ECO:0000256" key="4">
    <source>
        <dbReference type="ARBA" id="ARBA00022452"/>
    </source>
</evidence>
<evidence type="ECO:0000256" key="5">
    <source>
        <dbReference type="ARBA" id="ARBA00022496"/>
    </source>
</evidence>
<comment type="similarity">
    <text evidence="2 14 15">Belongs to the TonB-dependent receptor family.</text>
</comment>
<evidence type="ECO:0000256" key="6">
    <source>
        <dbReference type="ARBA" id="ARBA00022692"/>
    </source>
</evidence>
<dbReference type="RefSeq" id="WP_005014780.1">
    <property type="nucleotide sequence ID" value="NZ_JFZZ01000073.1"/>
</dbReference>
<reference evidence="19 20" key="1">
    <citation type="submission" date="2014-03" db="EMBL/GenBank/DDBJ databases">
        <title>Genome sequence of Bordetella holmseii.</title>
        <authorList>
            <person name="Harvill E."/>
            <person name="Goodfield L.L."/>
            <person name="Ivanov Y."/>
            <person name="Meyer J.A."/>
            <person name="Newth C."/>
            <person name="Cassiday P."/>
            <person name="Tondella M.L."/>
            <person name="Liao P."/>
            <person name="Zimmerman J."/>
            <person name="Meert K."/>
            <person name="Wessel D."/>
            <person name="Berger J."/>
            <person name="Dean J.M."/>
            <person name="Holubkov R."/>
            <person name="Burr J."/>
            <person name="Liu T."/>
            <person name="Brinkac L.M."/>
            <person name="Sanka R."/>
            <person name="Kim M."/>
            <person name="Losada L."/>
        </authorList>
    </citation>
    <scope>NUCLEOTIDE SEQUENCE [LARGE SCALE GENOMIC DNA]</scope>
    <source>
        <strain evidence="19 20">CDC-H585-BH</strain>
    </source>
</reference>
<keyword evidence="7 16" id="KW-0732">Signal</keyword>
<keyword evidence="11 14" id="KW-0472">Membrane</keyword>
<dbReference type="PROSITE" id="PS52016">
    <property type="entry name" value="TONB_DEPENDENT_REC_3"/>
    <property type="match status" value="1"/>
</dbReference>
<keyword evidence="4 14" id="KW-1134">Transmembrane beta strand</keyword>
<dbReference type="CDD" id="cd01347">
    <property type="entry name" value="ligand_gated_channel"/>
    <property type="match status" value="1"/>
</dbReference>
<evidence type="ECO:0000259" key="18">
    <source>
        <dbReference type="Pfam" id="PF07715"/>
    </source>
</evidence>
<evidence type="ECO:0000256" key="14">
    <source>
        <dbReference type="PROSITE-ProRule" id="PRU01360"/>
    </source>
</evidence>
<dbReference type="GeneID" id="93119444"/>
<protein>
    <submittedName>
        <fullName evidence="19">Putative TonB-dependent receptor yncD</fullName>
    </submittedName>
</protein>
<dbReference type="Pfam" id="PF07715">
    <property type="entry name" value="Plug"/>
    <property type="match status" value="1"/>
</dbReference>
<evidence type="ECO:0000313" key="19">
    <source>
        <dbReference type="EMBL" id="KAK90502.1"/>
    </source>
</evidence>
<dbReference type="InterPro" id="IPR000531">
    <property type="entry name" value="Beta-barrel_TonB"/>
</dbReference>
<keyword evidence="10 15" id="KW-0798">TonB box</keyword>
<keyword evidence="13 14" id="KW-0998">Cell outer membrane</keyword>
<evidence type="ECO:0000256" key="1">
    <source>
        <dbReference type="ARBA" id="ARBA00004571"/>
    </source>
</evidence>
<organism evidence="19 20">
    <name type="scientific">Bordetella holmesii CDC-H585-BH</name>
    <dbReference type="NCBI Taxonomy" id="1331206"/>
    <lineage>
        <taxon>Bacteria</taxon>
        <taxon>Pseudomonadati</taxon>
        <taxon>Pseudomonadota</taxon>
        <taxon>Betaproteobacteria</taxon>
        <taxon>Burkholderiales</taxon>
        <taxon>Alcaligenaceae</taxon>
        <taxon>Bordetella</taxon>
    </lineage>
</organism>
<evidence type="ECO:0000259" key="17">
    <source>
        <dbReference type="Pfam" id="PF00593"/>
    </source>
</evidence>
<feature type="domain" description="TonB-dependent receptor plug" evidence="18">
    <location>
        <begin position="40"/>
        <end position="151"/>
    </location>
</feature>
<feature type="domain" description="TonB-dependent receptor-like beta-barrel" evidence="17">
    <location>
        <begin position="226"/>
        <end position="660"/>
    </location>
</feature>
<dbReference type="GO" id="GO:0015344">
    <property type="term" value="F:siderophore uptake transmembrane transporter activity"/>
    <property type="evidence" value="ECO:0007669"/>
    <property type="project" value="TreeGrafter"/>
</dbReference>
<proteinExistence type="inferred from homology"/>
<dbReference type="STRING" id="35814.BBB42_12015"/>
<dbReference type="PATRIC" id="fig|1331206.3.peg.2089"/>
<evidence type="ECO:0000256" key="7">
    <source>
        <dbReference type="ARBA" id="ARBA00022729"/>
    </source>
</evidence>
<evidence type="ECO:0000256" key="3">
    <source>
        <dbReference type="ARBA" id="ARBA00022448"/>
    </source>
</evidence>
<dbReference type="InterPro" id="IPR012910">
    <property type="entry name" value="Plug_dom"/>
</dbReference>
<evidence type="ECO:0000256" key="2">
    <source>
        <dbReference type="ARBA" id="ARBA00009810"/>
    </source>
</evidence>
<name>A0A158M504_9BORD</name>
<evidence type="ECO:0000256" key="8">
    <source>
        <dbReference type="ARBA" id="ARBA00023004"/>
    </source>
</evidence>
<feature type="chain" id="PRO_5007628629" evidence="16">
    <location>
        <begin position="22"/>
        <end position="697"/>
    </location>
</feature>
<keyword evidence="6 14" id="KW-0812">Transmembrane</keyword>
<evidence type="ECO:0000256" key="11">
    <source>
        <dbReference type="ARBA" id="ARBA00023136"/>
    </source>
</evidence>
<accession>A0A158M504</accession>